<dbReference type="Gene3D" id="3.30.70.240">
    <property type="match status" value="1"/>
</dbReference>
<dbReference type="CDD" id="cd04096">
    <property type="entry name" value="eEF2_snRNP_like_C"/>
    <property type="match status" value="1"/>
</dbReference>
<feature type="domain" description="Translation elongation factor EFG/EF2" evidence="6">
    <location>
        <begin position="20"/>
        <end position="136"/>
    </location>
</feature>
<dbReference type="GO" id="GO:1990904">
    <property type="term" value="C:ribonucleoprotein complex"/>
    <property type="evidence" value="ECO:0007669"/>
    <property type="project" value="TreeGrafter"/>
</dbReference>
<evidence type="ECO:0000313" key="7">
    <source>
        <dbReference type="EMBL" id="CAA2957960.1"/>
    </source>
</evidence>
<proteinExistence type="predicted"/>
<keyword evidence="5" id="KW-0342">GTP-binding</keyword>
<name>A0A8S0PUW8_OLEEU</name>
<evidence type="ECO:0000313" key="8">
    <source>
        <dbReference type="Proteomes" id="UP000594638"/>
    </source>
</evidence>
<dbReference type="InterPro" id="IPR005517">
    <property type="entry name" value="Transl_elong_EFG/EF2_IV"/>
</dbReference>
<dbReference type="PANTHER" id="PTHR42908:SF10">
    <property type="entry name" value="EUKARYOTIC TRANSLATION ELONGATION FACTOR 2"/>
    <property type="match status" value="1"/>
</dbReference>
<dbReference type="CDD" id="cd01681">
    <property type="entry name" value="aeEF2_snRNP_like_IV"/>
    <property type="match status" value="1"/>
</dbReference>
<dbReference type="InterPro" id="IPR000640">
    <property type="entry name" value="EFG_V-like"/>
</dbReference>
<dbReference type="InterPro" id="IPR035647">
    <property type="entry name" value="EFG_III/V"/>
</dbReference>
<evidence type="ECO:0000256" key="3">
    <source>
        <dbReference type="ARBA" id="ARBA00022768"/>
    </source>
</evidence>
<dbReference type="InterPro" id="IPR020568">
    <property type="entry name" value="Ribosomal_Su5_D2-typ_SF"/>
</dbReference>
<evidence type="ECO:0000256" key="5">
    <source>
        <dbReference type="ARBA" id="ARBA00023134"/>
    </source>
</evidence>
<dbReference type="PANTHER" id="PTHR42908">
    <property type="entry name" value="TRANSLATION ELONGATION FACTOR-RELATED"/>
    <property type="match status" value="1"/>
</dbReference>
<accession>A0A8S0PUW8</accession>
<gene>
    <name evidence="7" type="ORF">OLEA9_A045432</name>
</gene>
<dbReference type="Gene3D" id="3.30.230.10">
    <property type="match status" value="1"/>
</dbReference>
<dbReference type="Proteomes" id="UP000594638">
    <property type="component" value="Unassembled WGS sequence"/>
</dbReference>
<dbReference type="GO" id="GO:0043022">
    <property type="term" value="F:ribosome binding"/>
    <property type="evidence" value="ECO:0007669"/>
    <property type="project" value="TreeGrafter"/>
</dbReference>
<dbReference type="SUPFAM" id="SSF54980">
    <property type="entry name" value="EF-G C-terminal domain-like"/>
    <property type="match status" value="1"/>
</dbReference>
<organism evidence="7 8">
    <name type="scientific">Olea europaea subsp. europaea</name>
    <dbReference type="NCBI Taxonomy" id="158383"/>
    <lineage>
        <taxon>Eukaryota</taxon>
        <taxon>Viridiplantae</taxon>
        <taxon>Streptophyta</taxon>
        <taxon>Embryophyta</taxon>
        <taxon>Tracheophyta</taxon>
        <taxon>Spermatophyta</taxon>
        <taxon>Magnoliopsida</taxon>
        <taxon>eudicotyledons</taxon>
        <taxon>Gunneridae</taxon>
        <taxon>Pentapetalae</taxon>
        <taxon>asterids</taxon>
        <taxon>lamiids</taxon>
        <taxon>Lamiales</taxon>
        <taxon>Oleaceae</taxon>
        <taxon>Oleeae</taxon>
        <taxon>Olea</taxon>
    </lineage>
</organism>
<dbReference type="InterPro" id="IPR014721">
    <property type="entry name" value="Ribsml_uS5_D2-typ_fold_subgr"/>
</dbReference>
<dbReference type="SUPFAM" id="SSF54211">
    <property type="entry name" value="Ribosomal protein S5 domain 2-like"/>
    <property type="match status" value="1"/>
</dbReference>
<keyword evidence="4" id="KW-0648">Protein biosynthesis</keyword>
<reference evidence="7 8" key="1">
    <citation type="submission" date="2019-12" db="EMBL/GenBank/DDBJ databases">
        <authorList>
            <person name="Alioto T."/>
            <person name="Alioto T."/>
            <person name="Gomez Garrido J."/>
        </authorList>
    </citation>
    <scope>NUCLEOTIDE SEQUENCE [LARGE SCALE GENOMIC DNA]</scope>
</reference>
<dbReference type="GO" id="GO:0005829">
    <property type="term" value="C:cytosol"/>
    <property type="evidence" value="ECO:0007669"/>
    <property type="project" value="TreeGrafter"/>
</dbReference>
<keyword evidence="2" id="KW-0547">Nucleotide-binding</keyword>
<keyword evidence="8" id="KW-1185">Reference proteome</keyword>
<dbReference type="GO" id="GO:0003924">
    <property type="term" value="F:GTPase activity"/>
    <property type="evidence" value="ECO:0007669"/>
    <property type="project" value="TreeGrafter"/>
</dbReference>
<dbReference type="GO" id="GO:0003746">
    <property type="term" value="F:translation elongation factor activity"/>
    <property type="evidence" value="ECO:0007669"/>
    <property type="project" value="UniProtKB-KW"/>
</dbReference>
<sequence>MSFQARSLEDELVEAIDEEGIGPRDDPKNRSKILAGEFWWDKELAKKIWCFGTETTGPNMVVDMCKGVQYLNEIKDSVVVGFQWASKEGSLAEENIRGICFEVCDVVLHADAIHTCSGQVIPIAKRVIYASQLTAKSRLLEPVYLVEIQAPDQALGGMYSILNQKHGHVFEEMQMPGIPLYNTKPYLHVVESFRFSSTLRAATSGQAFP</sequence>
<dbReference type="SMART" id="SM00889">
    <property type="entry name" value="EFG_IV"/>
    <property type="match status" value="1"/>
</dbReference>
<dbReference type="Gramene" id="OE9A045432T1">
    <property type="protein sequence ID" value="OE9A045432C1"/>
    <property type="gene ID" value="OE9A045432"/>
</dbReference>
<dbReference type="Pfam" id="PF00679">
    <property type="entry name" value="EFG_C"/>
    <property type="match status" value="1"/>
</dbReference>
<evidence type="ECO:0000256" key="4">
    <source>
        <dbReference type="ARBA" id="ARBA00022917"/>
    </source>
</evidence>
<comment type="caution">
    <text evidence="7">The sequence shown here is derived from an EMBL/GenBank/DDBJ whole genome shotgun (WGS) entry which is preliminary data.</text>
</comment>
<evidence type="ECO:0000259" key="6">
    <source>
        <dbReference type="SMART" id="SM00889"/>
    </source>
</evidence>
<keyword evidence="1" id="KW-0963">Cytoplasm</keyword>
<dbReference type="GO" id="GO:0005525">
    <property type="term" value="F:GTP binding"/>
    <property type="evidence" value="ECO:0007669"/>
    <property type="project" value="UniProtKB-KW"/>
</dbReference>
<keyword evidence="3 7" id="KW-0251">Elongation factor</keyword>
<dbReference type="OrthoDB" id="203at2759"/>
<dbReference type="Pfam" id="PF03764">
    <property type="entry name" value="EFG_IV"/>
    <property type="match status" value="1"/>
</dbReference>
<evidence type="ECO:0000256" key="2">
    <source>
        <dbReference type="ARBA" id="ARBA00022741"/>
    </source>
</evidence>
<evidence type="ECO:0000256" key="1">
    <source>
        <dbReference type="ARBA" id="ARBA00022490"/>
    </source>
</evidence>
<protein>
    <submittedName>
        <fullName evidence="7">Elongation factor 2-like</fullName>
    </submittedName>
</protein>
<dbReference type="EMBL" id="CACTIH010000246">
    <property type="protein sequence ID" value="CAA2957960.1"/>
    <property type="molecule type" value="Genomic_DNA"/>
</dbReference>
<dbReference type="AlphaFoldDB" id="A0A8S0PUW8"/>